<feature type="transmembrane region" description="Helical" evidence="1">
    <location>
        <begin position="38"/>
        <end position="56"/>
    </location>
</feature>
<feature type="transmembrane region" description="Helical" evidence="1">
    <location>
        <begin position="186"/>
        <end position="203"/>
    </location>
</feature>
<keyword evidence="1" id="KW-0812">Transmembrane</keyword>
<evidence type="ECO:0000256" key="1">
    <source>
        <dbReference type="SAM" id="Phobius"/>
    </source>
</evidence>
<dbReference type="Proteomes" id="UP000177111">
    <property type="component" value="Unassembled WGS sequence"/>
</dbReference>
<evidence type="ECO:0000313" key="3">
    <source>
        <dbReference type="Proteomes" id="UP000177111"/>
    </source>
</evidence>
<keyword evidence="1" id="KW-0472">Membrane</keyword>
<comment type="caution">
    <text evidence="2">The sequence shown here is derived from an EMBL/GenBank/DDBJ whole genome shotgun (WGS) entry which is preliminary data.</text>
</comment>
<protein>
    <submittedName>
        <fullName evidence="2">Uncharacterized protein</fullName>
    </submittedName>
</protein>
<organism evidence="2 3">
    <name type="scientific">Candidatus Yanofskybacteria bacterium RIFCSPLOWO2_02_FULL_44_18</name>
    <dbReference type="NCBI Taxonomy" id="1802705"/>
    <lineage>
        <taxon>Bacteria</taxon>
        <taxon>Candidatus Yanofskyibacteriota</taxon>
    </lineage>
</organism>
<keyword evidence="1" id="KW-1133">Transmembrane helix</keyword>
<sequence length="216" mass="25190">MKKWSDTWPFLGALALLTIANGDWVLMPFVMYHVKLFWVQFAILVVLLNVELFAWYKFWRWFFLTFLPERKKIRDTIDFTKEVAGELKAQGTADKIIRFFETTFEWVVHPNRWLFRTIKAGGHAGMFFLGWEPFMSGGRLAGTIVCATANFKTGLYSLVAGNCVHILIAMGSWNVVFYLWEKYRDFFFILLAISVLYFVLGKTRGRLKILTAKKTP</sequence>
<dbReference type="AlphaFoldDB" id="A0A1F8H0I1"/>
<dbReference type="EMBL" id="MGKT01000006">
    <property type="protein sequence ID" value="OGN31157.1"/>
    <property type="molecule type" value="Genomic_DNA"/>
</dbReference>
<feature type="transmembrane region" description="Helical" evidence="1">
    <location>
        <begin position="158"/>
        <end position="180"/>
    </location>
</feature>
<evidence type="ECO:0000313" key="2">
    <source>
        <dbReference type="EMBL" id="OGN31157.1"/>
    </source>
</evidence>
<accession>A0A1F8H0I1</accession>
<name>A0A1F8H0I1_9BACT</name>
<reference evidence="2 3" key="1">
    <citation type="journal article" date="2016" name="Nat. Commun.">
        <title>Thousands of microbial genomes shed light on interconnected biogeochemical processes in an aquifer system.</title>
        <authorList>
            <person name="Anantharaman K."/>
            <person name="Brown C.T."/>
            <person name="Hug L.A."/>
            <person name="Sharon I."/>
            <person name="Castelle C.J."/>
            <person name="Probst A.J."/>
            <person name="Thomas B.C."/>
            <person name="Singh A."/>
            <person name="Wilkins M.J."/>
            <person name="Karaoz U."/>
            <person name="Brodie E.L."/>
            <person name="Williams K.H."/>
            <person name="Hubbard S.S."/>
            <person name="Banfield J.F."/>
        </authorList>
    </citation>
    <scope>NUCLEOTIDE SEQUENCE [LARGE SCALE GENOMIC DNA]</scope>
</reference>
<proteinExistence type="predicted"/>
<gene>
    <name evidence="2" type="ORF">A3I96_02600</name>
</gene>